<dbReference type="Gene3D" id="3.30.360.10">
    <property type="entry name" value="Dihydrodipicolinate Reductase, domain 2"/>
    <property type="match status" value="1"/>
</dbReference>
<evidence type="ECO:0000313" key="5">
    <source>
        <dbReference type="Proteomes" id="UP001174909"/>
    </source>
</evidence>
<dbReference type="InterPro" id="IPR036291">
    <property type="entry name" value="NAD(P)-bd_dom_sf"/>
</dbReference>
<keyword evidence="1" id="KW-0560">Oxidoreductase</keyword>
<feature type="domain" description="Gfo/Idh/MocA-like oxidoreductase C-terminal" evidence="3">
    <location>
        <begin position="173"/>
        <end position="228"/>
    </location>
</feature>
<proteinExistence type="predicted"/>
<feature type="domain" description="Gfo/Idh/MocA-like oxidoreductase N-terminal" evidence="2">
    <location>
        <begin position="5"/>
        <end position="133"/>
    </location>
</feature>
<dbReference type="AlphaFoldDB" id="A0AA35X8X7"/>
<dbReference type="SUPFAM" id="SSF51735">
    <property type="entry name" value="NAD(P)-binding Rossmann-fold domains"/>
    <property type="match status" value="1"/>
</dbReference>
<keyword evidence="5" id="KW-1185">Reference proteome</keyword>
<comment type="caution">
    <text evidence="4">The sequence shown here is derived from an EMBL/GenBank/DDBJ whole genome shotgun (WGS) entry which is preliminary data.</text>
</comment>
<evidence type="ECO:0000256" key="1">
    <source>
        <dbReference type="ARBA" id="ARBA00023002"/>
    </source>
</evidence>
<evidence type="ECO:0000259" key="2">
    <source>
        <dbReference type="Pfam" id="PF01408"/>
    </source>
</evidence>
<dbReference type="GO" id="GO:0016491">
    <property type="term" value="F:oxidoreductase activity"/>
    <property type="evidence" value="ECO:0007669"/>
    <property type="project" value="UniProtKB-KW"/>
</dbReference>
<evidence type="ECO:0000313" key="4">
    <source>
        <dbReference type="EMBL" id="CAI8041982.1"/>
    </source>
</evidence>
<dbReference type="PANTHER" id="PTHR43818">
    <property type="entry name" value="BCDNA.GH03377"/>
    <property type="match status" value="1"/>
</dbReference>
<organism evidence="4 5">
    <name type="scientific">Geodia barretti</name>
    <name type="common">Barrett's horny sponge</name>
    <dbReference type="NCBI Taxonomy" id="519541"/>
    <lineage>
        <taxon>Eukaryota</taxon>
        <taxon>Metazoa</taxon>
        <taxon>Porifera</taxon>
        <taxon>Demospongiae</taxon>
        <taxon>Heteroscleromorpha</taxon>
        <taxon>Tetractinellida</taxon>
        <taxon>Astrophorina</taxon>
        <taxon>Geodiidae</taxon>
        <taxon>Geodia</taxon>
    </lineage>
</organism>
<name>A0AA35X8X7_GEOBA</name>
<dbReference type="InterPro" id="IPR050463">
    <property type="entry name" value="Gfo/Idh/MocA_oxidrdct_glycsds"/>
</dbReference>
<dbReference type="Gene3D" id="3.40.50.720">
    <property type="entry name" value="NAD(P)-binding Rossmann-like Domain"/>
    <property type="match status" value="1"/>
</dbReference>
<reference evidence="4" key="1">
    <citation type="submission" date="2023-03" db="EMBL/GenBank/DDBJ databases">
        <authorList>
            <person name="Steffen K."/>
            <person name="Cardenas P."/>
        </authorList>
    </citation>
    <scope>NUCLEOTIDE SEQUENCE</scope>
</reference>
<dbReference type="Pfam" id="PF01408">
    <property type="entry name" value="GFO_IDH_MocA"/>
    <property type="match status" value="1"/>
</dbReference>
<accession>A0AA35X8X7</accession>
<sequence length="386" mass="42892">MSQPIRVAIIGLGQRGLQHLKALWKLQGEGLVKIAALIDAFEDNLAEAKIQRYVDGFQIDGIHTTTDFGETLAALSLDAIYFALPPGVHNGEIIQAVNAGVHIFAEKPMSLYLNEAIDMERAIQENGVISTAGFQQRYDSRYEAVHNFLADKQPVMSTIIGNGALEGHSIKHTKTETLGGPANRVWTANYEWSGATVVEGGIHQTDLMRYWFGDISWVEANYVHRDASDIVDGGNNPYAYSVRYGFECGCIANLILSRLRQTYYSDGYESILWTHGHLKFEGNDVVAYYYDGTYPPAQTPSQEAVRHLLPTSPRVDPTEQISRAFLRAIAMEDSGQLRSTFASSMNSLAAVLGANASDQLDGERIYLKDFLVDAKYDRFRRKPASR</sequence>
<dbReference type="InterPro" id="IPR004104">
    <property type="entry name" value="Gfo/Idh/MocA-like_OxRdtase_C"/>
</dbReference>
<evidence type="ECO:0000259" key="3">
    <source>
        <dbReference type="Pfam" id="PF02894"/>
    </source>
</evidence>
<protein>
    <submittedName>
        <fullName evidence="4">Uncharacterized oxidoreductase YrbE</fullName>
    </submittedName>
</protein>
<dbReference type="SUPFAM" id="SSF55347">
    <property type="entry name" value="Glyceraldehyde-3-phosphate dehydrogenase-like, C-terminal domain"/>
    <property type="match status" value="1"/>
</dbReference>
<dbReference type="GO" id="GO:0000166">
    <property type="term" value="F:nucleotide binding"/>
    <property type="evidence" value="ECO:0007669"/>
    <property type="project" value="InterPro"/>
</dbReference>
<dbReference type="InterPro" id="IPR000683">
    <property type="entry name" value="Gfo/Idh/MocA-like_OxRdtase_N"/>
</dbReference>
<dbReference type="Proteomes" id="UP001174909">
    <property type="component" value="Unassembled WGS sequence"/>
</dbReference>
<dbReference type="EMBL" id="CASHTH010003231">
    <property type="protein sequence ID" value="CAI8041982.1"/>
    <property type="molecule type" value="Genomic_DNA"/>
</dbReference>
<dbReference type="Pfam" id="PF02894">
    <property type="entry name" value="GFO_IDH_MocA_C"/>
    <property type="match status" value="1"/>
</dbReference>
<gene>
    <name evidence="4" type="ORF">GBAR_LOCUS23308</name>
</gene>
<dbReference type="PANTHER" id="PTHR43818:SF11">
    <property type="entry name" value="BCDNA.GH03377"/>
    <property type="match status" value="1"/>
</dbReference>